<dbReference type="RefSeq" id="WP_161857834.1">
    <property type="nucleotide sequence ID" value="NZ_CP047491.1"/>
</dbReference>
<dbReference type="AlphaFoldDB" id="A0A6P1TA84"/>
<sequence>MKICIETEVKAPLGTVWDAWVTPKDITSWNFAVDEWWCPRVELTLEVGGKFNYRMEARDGSTGFDFEGTFTKLEPRKYVHFQLDDSRVVKVEFIEAENGVRILETFDAEDENSADQQKQGWQSILNNFKKHVEKTATDKRL</sequence>
<feature type="domain" description="Activator of Hsp90 ATPase homologue 1/2-like C-terminal" evidence="2">
    <location>
        <begin position="10"/>
        <end position="133"/>
    </location>
</feature>
<gene>
    <name evidence="4" type="ORF">GTQ55_05495</name>
    <name evidence="3" type="ORF">HNQ53_003486</name>
</gene>
<evidence type="ECO:0000313" key="6">
    <source>
        <dbReference type="Proteomes" id="UP000563601"/>
    </source>
</evidence>
<organism evidence="3 6">
    <name type="scientific">Microbulbifer hydrolyticus</name>
    <dbReference type="NCBI Taxonomy" id="48074"/>
    <lineage>
        <taxon>Bacteria</taxon>
        <taxon>Pseudomonadati</taxon>
        <taxon>Pseudomonadota</taxon>
        <taxon>Gammaproteobacteria</taxon>
        <taxon>Cellvibrionales</taxon>
        <taxon>Microbulbiferaceae</taxon>
        <taxon>Microbulbifer</taxon>
    </lineage>
</organism>
<dbReference type="InterPro" id="IPR013538">
    <property type="entry name" value="ASHA1/2-like_C"/>
</dbReference>
<proteinExistence type="inferred from homology"/>
<dbReference type="OrthoDB" id="2313602at2"/>
<name>A0A6P1TA84_9GAMM</name>
<dbReference type="Proteomes" id="UP000464675">
    <property type="component" value="Chromosome"/>
</dbReference>
<dbReference type="Pfam" id="PF08327">
    <property type="entry name" value="AHSA1"/>
    <property type="match status" value="1"/>
</dbReference>
<dbReference type="InterPro" id="IPR023393">
    <property type="entry name" value="START-like_dom_sf"/>
</dbReference>
<dbReference type="EMBL" id="JACHHR010000007">
    <property type="protein sequence ID" value="MBB5213238.1"/>
    <property type="molecule type" value="Genomic_DNA"/>
</dbReference>
<reference evidence="4 5" key="1">
    <citation type="submission" date="2020-01" db="EMBL/GenBank/DDBJ databases">
        <title>The possibility of degradation of plastic by Microbulbifer hydrolyticus IRE-31.</title>
        <authorList>
            <person name="Liu L."/>
        </authorList>
    </citation>
    <scope>NUCLEOTIDE SEQUENCE [LARGE SCALE GENOMIC DNA]</scope>
    <source>
        <strain evidence="4 5">IRE-31</strain>
    </source>
</reference>
<reference evidence="3 6" key="2">
    <citation type="submission" date="2020-08" db="EMBL/GenBank/DDBJ databases">
        <title>Genomic Encyclopedia of Type Strains, Phase IV (KMG-IV): sequencing the most valuable type-strain genomes for metagenomic binning, comparative biology and taxonomic classification.</title>
        <authorList>
            <person name="Goeker M."/>
        </authorList>
    </citation>
    <scope>NUCLEOTIDE SEQUENCE [LARGE SCALE GENOMIC DNA]</scope>
    <source>
        <strain evidence="3 6">DSM 11525</strain>
    </source>
</reference>
<protein>
    <submittedName>
        <fullName evidence="4">ATPase</fullName>
    </submittedName>
    <submittedName>
        <fullName evidence="3">Uncharacterized protein YndB with AHSA1/START domain</fullName>
    </submittedName>
</protein>
<dbReference type="SUPFAM" id="SSF55961">
    <property type="entry name" value="Bet v1-like"/>
    <property type="match status" value="1"/>
</dbReference>
<evidence type="ECO:0000313" key="5">
    <source>
        <dbReference type="Proteomes" id="UP000464675"/>
    </source>
</evidence>
<evidence type="ECO:0000259" key="2">
    <source>
        <dbReference type="Pfam" id="PF08327"/>
    </source>
</evidence>
<keyword evidence="5" id="KW-1185">Reference proteome</keyword>
<evidence type="ECO:0000313" key="4">
    <source>
        <dbReference type="EMBL" id="QHQ38500.1"/>
    </source>
</evidence>
<dbReference type="EMBL" id="CP047491">
    <property type="protein sequence ID" value="QHQ38500.1"/>
    <property type="molecule type" value="Genomic_DNA"/>
</dbReference>
<comment type="similarity">
    <text evidence="1">Belongs to the AHA1 family.</text>
</comment>
<dbReference type="Proteomes" id="UP000563601">
    <property type="component" value="Unassembled WGS sequence"/>
</dbReference>
<evidence type="ECO:0000313" key="3">
    <source>
        <dbReference type="EMBL" id="MBB5213238.1"/>
    </source>
</evidence>
<evidence type="ECO:0000256" key="1">
    <source>
        <dbReference type="ARBA" id="ARBA00006817"/>
    </source>
</evidence>
<dbReference type="Gene3D" id="3.30.530.20">
    <property type="match status" value="1"/>
</dbReference>
<accession>A0A6P1TA84</accession>